<dbReference type="InterPro" id="IPR011006">
    <property type="entry name" value="CheY-like_superfamily"/>
</dbReference>
<comment type="PTM">
    <text evidence="5">Phosphorylated by CheA. Phosphorylation of the N-terminal regulatory domain activates the methylesterase activity.</text>
</comment>
<evidence type="ECO:0000256" key="2">
    <source>
        <dbReference type="ARBA" id="ARBA00022500"/>
    </source>
</evidence>
<comment type="domain">
    <text evidence="5">Contains a C-terminal catalytic domain, and an N-terminal region which modulates catalytic activity.</text>
</comment>
<evidence type="ECO:0000256" key="6">
    <source>
        <dbReference type="PROSITE-ProRule" id="PRU00050"/>
    </source>
</evidence>
<feature type="active site" evidence="5 6">
    <location>
        <position position="200"/>
    </location>
</feature>
<dbReference type="GO" id="GO:0032259">
    <property type="term" value="P:methylation"/>
    <property type="evidence" value="ECO:0007669"/>
    <property type="project" value="UniProtKB-KW"/>
</dbReference>
<keyword evidence="5 7" id="KW-0597">Phosphoprotein</keyword>
<feature type="domain" description="Response regulatory" evidence="8">
    <location>
        <begin position="5"/>
        <end position="123"/>
    </location>
</feature>
<dbReference type="RefSeq" id="WP_218575383.1">
    <property type="nucleotide sequence ID" value="NZ_CP042425.1"/>
</dbReference>
<dbReference type="Gene3D" id="3.40.50.180">
    <property type="entry name" value="Methylesterase CheB, C-terminal domain"/>
    <property type="match status" value="1"/>
</dbReference>
<protein>
    <recommendedName>
        <fullName evidence="5">Protein-glutamate methylesterase/protein-glutamine glutaminase</fullName>
        <ecNumber evidence="5">3.1.1.61</ecNumber>
        <ecNumber evidence="5">3.5.1.44</ecNumber>
    </recommendedName>
</protein>
<feature type="domain" description="CheB-type methylesterase" evidence="9">
    <location>
        <begin position="161"/>
        <end position="350"/>
    </location>
</feature>
<dbReference type="GO" id="GO:0050568">
    <property type="term" value="F:protein-glutamine glutaminase activity"/>
    <property type="evidence" value="ECO:0007669"/>
    <property type="project" value="UniProtKB-UniRule"/>
</dbReference>
<dbReference type="HAMAP" id="MF_00099">
    <property type="entry name" value="CheB_chemtxs"/>
    <property type="match status" value="1"/>
</dbReference>
<dbReference type="EC" id="3.1.1.61" evidence="5"/>
<dbReference type="PANTHER" id="PTHR42872:SF6">
    <property type="entry name" value="PROTEIN-GLUTAMATE METHYLESTERASE_PROTEIN-GLUTAMINE GLUTAMINASE"/>
    <property type="match status" value="1"/>
</dbReference>
<dbReference type="GO" id="GO:0005737">
    <property type="term" value="C:cytoplasm"/>
    <property type="evidence" value="ECO:0007669"/>
    <property type="project" value="UniProtKB-SubCell"/>
</dbReference>
<dbReference type="PIRSF" id="PIRSF000876">
    <property type="entry name" value="RR_chemtxs_CheB"/>
    <property type="match status" value="1"/>
</dbReference>
<feature type="active site" evidence="5 6">
    <location>
        <position position="292"/>
    </location>
</feature>
<dbReference type="GO" id="GO:0006935">
    <property type="term" value="P:chemotaxis"/>
    <property type="evidence" value="ECO:0007669"/>
    <property type="project" value="UniProtKB-UniRule"/>
</dbReference>
<dbReference type="InterPro" id="IPR001789">
    <property type="entry name" value="Sig_transdc_resp-reg_receiver"/>
</dbReference>
<keyword evidence="10" id="KW-0808">Transferase</keyword>
<evidence type="ECO:0000256" key="5">
    <source>
        <dbReference type="HAMAP-Rule" id="MF_00099"/>
    </source>
</evidence>
<evidence type="ECO:0000256" key="1">
    <source>
        <dbReference type="ARBA" id="ARBA00022490"/>
    </source>
</evidence>
<evidence type="ECO:0000256" key="3">
    <source>
        <dbReference type="ARBA" id="ARBA00022801"/>
    </source>
</evidence>
<dbReference type="InterPro" id="IPR035909">
    <property type="entry name" value="CheB_C"/>
</dbReference>
<comment type="catalytic activity">
    <reaction evidence="4 5">
        <text>[protein]-L-glutamate 5-O-methyl ester + H2O = L-glutamyl-[protein] + methanol + H(+)</text>
        <dbReference type="Rhea" id="RHEA:23236"/>
        <dbReference type="Rhea" id="RHEA-COMP:10208"/>
        <dbReference type="Rhea" id="RHEA-COMP:10311"/>
        <dbReference type="ChEBI" id="CHEBI:15377"/>
        <dbReference type="ChEBI" id="CHEBI:15378"/>
        <dbReference type="ChEBI" id="CHEBI:17790"/>
        <dbReference type="ChEBI" id="CHEBI:29973"/>
        <dbReference type="ChEBI" id="CHEBI:82795"/>
        <dbReference type="EC" id="3.1.1.61"/>
    </reaction>
</comment>
<dbReference type="Gene3D" id="3.40.50.2300">
    <property type="match status" value="1"/>
</dbReference>
<dbReference type="SUPFAM" id="SSF52172">
    <property type="entry name" value="CheY-like"/>
    <property type="match status" value="1"/>
</dbReference>
<comment type="subcellular location">
    <subcellularLocation>
        <location evidence="5">Cytoplasm</location>
    </subcellularLocation>
</comment>
<feature type="active site" evidence="5 6">
    <location>
        <position position="173"/>
    </location>
</feature>
<evidence type="ECO:0000259" key="8">
    <source>
        <dbReference type="PROSITE" id="PS50110"/>
    </source>
</evidence>
<evidence type="ECO:0000313" key="10">
    <source>
        <dbReference type="EMBL" id="QEL16621.1"/>
    </source>
</evidence>
<accession>A0A5C1ABJ5</accession>
<evidence type="ECO:0000256" key="7">
    <source>
        <dbReference type="PROSITE-ProRule" id="PRU00169"/>
    </source>
</evidence>
<keyword evidence="10" id="KW-0489">Methyltransferase</keyword>
<gene>
    <name evidence="5" type="primary">cheB</name>
    <name evidence="10" type="ORF">PX52LOC_03581</name>
</gene>
<proteinExistence type="inferred from homology"/>
<keyword evidence="2 5" id="KW-0145">Chemotaxis</keyword>
<dbReference type="CDD" id="cd16432">
    <property type="entry name" value="CheB_Rec"/>
    <property type="match status" value="1"/>
</dbReference>
<dbReference type="NCBIfam" id="NF001965">
    <property type="entry name" value="PRK00742.1"/>
    <property type="match status" value="1"/>
</dbReference>
<dbReference type="GO" id="GO:0008168">
    <property type="term" value="F:methyltransferase activity"/>
    <property type="evidence" value="ECO:0007669"/>
    <property type="project" value="UniProtKB-KW"/>
</dbReference>
<sequence length="353" mass="37374">MNKIRVMIVEDSRVVRELLRDLIGRDPRLEVVAAVESAEEALRVLADAAPDIISMDIRLPGMNGFEATRRIMSTRPTPIVVVSASVEADDLKISMNALRAGALAVVEKPVGLAHQQYEVLSRRLCEQLVNMSQVRVIRQRFNRGVEHTTPALARPPQPSTPGQVFRVLGVVASTGGPAALTQLVGGLPRGFPLPVVVVQHITPCFLVGFADWLGDVTGWPVRIASDGEVASPGVAYLPPADCHLRVAGNRLEVAHDPPVCHQRPSGTVLFRSLARSAGRAGLGVLLTGMGEDGADGLRELRSAGGYTIAEDESTSVVYGMPAAAVRLGGACESLPLPGIAPRVLELVAGKGEA</sequence>
<comment type="catalytic activity">
    <reaction evidence="5">
        <text>L-glutaminyl-[protein] + H2O = L-glutamyl-[protein] + NH4(+)</text>
        <dbReference type="Rhea" id="RHEA:16441"/>
        <dbReference type="Rhea" id="RHEA-COMP:10207"/>
        <dbReference type="Rhea" id="RHEA-COMP:10208"/>
        <dbReference type="ChEBI" id="CHEBI:15377"/>
        <dbReference type="ChEBI" id="CHEBI:28938"/>
        <dbReference type="ChEBI" id="CHEBI:29973"/>
        <dbReference type="ChEBI" id="CHEBI:30011"/>
        <dbReference type="EC" id="3.5.1.44"/>
    </reaction>
</comment>
<comment type="similarity">
    <text evidence="5">Belongs to the CheB family.</text>
</comment>
<dbReference type="AlphaFoldDB" id="A0A5C1ABJ5"/>
<comment type="function">
    <text evidence="5">Involved in chemotaxis. Part of a chemotaxis signal transduction system that modulates chemotaxis in response to various stimuli. Catalyzes the demethylation of specific methylglutamate residues introduced into the chemoreceptors (methyl-accepting chemotaxis proteins or MCP) by CheR. Also mediates the irreversible deamidation of specific glutamine residues to glutamic acid.</text>
</comment>
<dbReference type="InterPro" id="IPR008248">
    <property type="entry name" value="CheB-like"/>
</dbReference>
<keyword evidence="11" id="KW-1185">Reference proteome</keyword>
<reference evidence="11" key="1">
    <citation type="submission" date="2019-08" db="EMBL/GenBank/DDBJ databases">
        <title>Limnoglobus roseus gen. nov., sp. nov., a novel freshwater planctomycete with a giant genome from the family Gemmataceae.</title>
        <authorList>
            <person name="Kulichevskaya I.S."/>
            <person name="Naumoff D.G."/>
            <person name="Miroshnikov K."/>
            <person name="Ivanova A."/>
            <person name="Philippov D.A."/>
            <person name="Hakobyan A."/>
            <person name="Rijpstra I.C."/>
            <person name="Sinninghe Damste J.S."/>
            <person name="Liesack W."/>
            <person name="Dedysh S.N."/>
        </authorList>
    </citation>
    <scope>NUCLEOTIDE SEQUENCE [LARGE SCALE GENOMIC DNA]</scope>
    <source>
        <strain evidence="11">PX52</strain>
    </source>
</reference>
<evidence type="ECO:0000313" key="11">
    <source>
        <dbReference type="Proteomes" id="UP000324974"/>
    </source>
</evidence>
<dbReference type="PROSITE" id="PS50110">
    <property type="entry name" value="RESPONSE_REGULATORY"/>
    <property type="match status" value="1"/>
</dbReference>
<dbReference type="SUPFAM" id="SSF52738">
    <property type="entry name" value="Methylesterase CheB, C-terminal domain"/>
    <property type="match status" value="1"/>
</dbReference>
<dbReference type="InterPro" id="IPR000673">
    <property type="entry name" value="Sig_transdc_resp-reg_Me-estase"/>
</dbReference>
<dbReference type="Proteomes" id="UP000324974">
    <property type="component" value="Chromosome"/>
</dbReference>
<keyword evidence="3 5" id="KW-0378">Hydrolase</keyword>
<dbReference type="SMART" id="SM00448">
    <property type="entry name" value="REC"/>
    <property type="match status" value="1"/>
</dbReference>
<dbReference type="PROSITE" id="PS50122">
    <property type="entry name" value="CHEB"/>
    <property type="match status" value="1"/>
</dbReference>
<dbReference type="EMBL" id="CP042425">
    <property type="protein sequence ID" value="QEL16621.1"/>
    <property type="molecule type" value="Genomic_DNA"/>
</dbReference>
<dbReference type="Pfam" id="PF01339">
    <property type="entry name" value="CheB_methylest"/>
    <property type="match status" value="1"/>
</dbReference>
<dbReference type="PANTHER" id="PTHR42872">
    <property type="entry name" value="PROTEIN-GLUTAMATE METHYLESTERASE/PROTEIN-GLUTAMINE GLUTAMINASE"/>
    <property type="match status" value="1"/>
</dbReference>
<dbReference type="Pfam" id="PF00072">
    <property type="entry name" value="Response_reg"/>
    <property type="match status" value="1"/>
</dbReference>
<feature type="modified residue" description="4-aspartylphosphate" evidence="5 7">
    <location>
        <position position="56"/>
    </location>
</feature>
<dbReference type="CDD" id="cd17541">
    <property type="entry name" value="REC_CheB-like"/>
    <property type="match status" value="1"/>
</dbReference>
<dbReference type="KEGG" id="lrs:PX52LOC_03581"/>
<keyword evidence="1 5" id="KW-0963">Cytoplasm</keyword>
<dbReference type="GO" id="GO:0000156">
    <property type="term" value="F:phosphorelay response regulator activity"/>
    <property type="evidence" value="ECO:0007669"/>
    <property type="project" value="InterPro"/>
</dbReference>
<evidence type="ECO:0000259" key="9">
    <source>
        <dbReference type="PROSITE" id="PS50122"/>
    </source>
</evidence>
<name>A0A5C1ABJ5_9BACT</name>
<dbReference type="EC" id="3.5.1.44" evidence="5"/>
<organism evidence="10 11">
    <name type="scientific">Limnoglobus roseus</name>
    <dbReference type="NCBI Taxonomy" id="2598579"/>
    <lineage>
        <taxon>Bacteria</taxon>
        <taxon>Pseudomonadati</taxon>
        <taxon>Planctomycetota</taxon>
        <taxon>Planctomycetia</taxon>
        <taxon>Gemmatales</taxon>
        <taxon>Gemmataceae</taxon>
        <taxon>Limnoglobus</taxon>
    </lineage>
</organism>
<evidence type="ECO:0000256" key="4">
    <source>
        <dbReference type="ARBA" id="ARBA00048267"/>
    </source>
</evidence>
<dbReference type="GO" id="GO:0008984">
    <property type="term" value="F:protein-glutamate methylesterase activity"/>
    <property type="evidence" value="ECO:0007669"/>
    <property type="project" value="UniProtKB-UniRule"/>
</dbReference>